<dbReference type="RefSeq" id="WP_208240509.1">
    <property type="nucleotide sequence ID" value="NZ_BAAAQU010000002.1"/>
</dbReference>
<name>A0A939TV95_9MICO</name>
<dbReference type="EMBL" id="JAGFBF010000005">
    <property type="protein sequence ID" value="MBO2990570.1"/>
    <property type="molecule type" value="Genomic_DNA"/>
</dbReference>
<keyword evidence="1" id="KW-0472">Membrane</keyword>
<gene>
    <name evidence="2" type="ORF">J4H85_11250</name>
</gene>
<keyword evidence="1" id="KW-1133">Transmembrane helix</keyword>
<keyword evidence="3" id="KW-1185">Reference proteome</keyword>
<dbReference type="AlphaFoldDB" id="A0A939TV95"/>
<feature type="transmembrane region" description="Helical" evidence="1">
    <location>
        <begin position="37"/>
        <end position="54"/>
    </location>
</feature>
<accession>A0A939TV95</accession>
<evidence type="ECO:0000256" key="1">
    <source>
        <dbReference type="SAM" id="Phobius"/>
    </source>
</evidence>
<reference evidence="2" key="1">
    <citation type="submission" date="2021-03" db="EMBL/GenBank/DDBJ databases">
        <title>Leucobacter chromiisoli sp. nov., isolated from chromium-containing soil of chemical plant.</title>
        <authorList>
            <person name="Xu Z."/>
        </authorList>
    </citation>
    <scope>NUCLEOTIDE SEQUENCE</scope>
    <source>
        <strain evidence="2">K 70/01</strain>
    </source>
</reference>
<keyword evidence="1" id="KW-0812">Transmembrane</keyword>
<organism evidence="2 3">
    <name type="scientific">Leucobacter tardus</name>
    <dbReference type="NCBI Taxonomy" id="501483"/>
    <lineage>
        <taxon>Bacteria</taxon>
        <taxon>Bacillati</taxon>
        <taxon>Actinomycetota</taxon>
        <taxon>Actinomycetes</taxon>
        <taxon>Micrococcales</taxon>
        <taxon>Microbacteriaceae</taxon>
        <taxon>Leucobacter</taxon>
    </lineage>
</organism>
<dbReference type="Proteomes" id="UP000668403">
    <property type="component" value="Unassembled WGS sequence"/>
</dbReference>
<evidence type="ECO:0000313" key="2">
    <source>
        <dbReference type="EMBL" id="MBO2990570.1"/>
    </source>
</evidence>
<comment type="caution">
    <text evidence="2">The sequence shown here is derived from an EMBL/GenBank/DDBJ whole genome shotgun (WGS) entry which is preliminary data.</text>
</comment>
<sequence>MSAGRHAAPESGEPAAIDETLEIAADRRREWRLVPQALIALVVVAGIVVLRGFFL</sequence>
<protein>
    <submittedName>
        <fullName evidence="2">Uncharacterized protein</fullName>
    </submittedName>
</protein>
<proteinExistence type="predicted"/>
<evidence type="ECO:0000313" key="3">
    <source>
        <dbReference type="Proteomes" id="UP000668403"/>
    </source>
</evidence>